<evidence type="ECO:0000313" key="5">
    <source>
        <dbReference type="Proteomes" id="UP001140560"/>
    </source>
</evidence>
<dbReference type="InterPro" id="IPR036770">
    <property type="entry name" value="Ankyrin_rpt-contain_sf"/>
</dbReference>
<dbReference type="SUPFAM" id="SSF48403">
    <property type="entry name" value="Ankyrin repeat"/>
    <property type="match status" value="1"/>
</dbReference>
<feature type="repeat" description="ANK" evidence="3">
    <location>
        <begin position="293"/>
        <end position="321"/>
    </location>
</feature>
<dbReference type="InterPro" id="IPR002110">
    <property type="entry name" value="Ankyrin_rpt"/>
</dbReference>
<dbReference type="OrthoDB" id="539213at2759"/>
<dbReference type="PANTHER" id="PTHR24198">
    <property type="entry name" value="ANKYRIN REPEAT AND PROTEIN KINASE DOMAIN-CONTAINING PROTEIN"/>
    <property type="match status" value="1"/>
</dbReference>
<feature type="repeat" description="ANK" evidence="3">
    <location>
        <begin position="721"/>
        <end position="753"/>
    </location>
</feature>
<dbReference type="PROSITE" id="PS50088">
    <property type="entry name" value="ANK_REPEAT"/>
    <property type="match status" value="4"/>
</dbReference>
<evidence type="ECO:0000256" key="2">
    <source>
        <dbReference type="ARBA" id="ARBA00023043"/>
    </source>
</evidence>
<protein>
    <recommendedName>
        <fullName evidence="6">Ankyrin repeat protein</fullName>
    </recommendedName>
</protein>
<evidence type="ECO:0000256" key="1">
    <source>
        <dbReference type="ARBA" id="ARBA00022737"/>
    </source>
</evidence>
<feature type="repeat" description="ANK" evidence="3">
    <location>
        <begin position="756"/>
        <end position="788"/>
    </location>
</feature>
<organism evidence="4 5">
    <name type="scientific">Neocucurbitaria cava</name>
    <dbReference type="NCBI Taxonomy" id="798079"/>
    <lineage>
        <taxon>Eukaryota</taxon>
        <taxon>Fungi</taxon>
        <taxon>Dikarya</taxon>
        <taxon>Ascomycota</taxon>
        <taxon>Pezizomycotina</taxon>
        <taxon>Dothideomycetes</taxon>
        <taxon>Pleosporomycetidae</taxon>
        <taxon>Pleosporales</taxon>
        <taxon>Pleosporineae</taxon>
        <taxon>Cucurbitariaceae</taxon>
        <taxon>Neocucurbitaria</taxon>
    </lineage>
</organism>
<dbReference type="AlphaFoldDB" id="A0A9W8YG03"/>
<keyword evidence="1" id="KW-0677">Repeat</keyword>
<accession>A0A9W8YG03</accession>
<dbReference type="PROSITE" id="PS50297">
    <property type="entry name" value="ANK_REP_REGION"/>
    <property type="match status" value="4"/>
</dbReference>
<comment type="caution">
    <text evidence="4">The sequence shown here is derived from an EMBL/GenBank/DDBJ whole genome shotgun (WGS) entry which is preliminary data.</text>
</comment>
<reference evidence="4" key="1">
    <citation type="submission" date="2022-10" db="EMBL/GenBank/DDBJ databases">
        <title>Tapping the CABI collections for fungal endophytes: first genome assemblies for Collariella, Neodidymelliopsis, Ascochyta clinopodiicola, Didymella pomorum, Didymosphaeria variabile, Neocosmospora piperis and Neocucurbitaria cava.</title>
        <authorList>
            <person name="Hill R."/>
        </authorList>
    </citation>
    <scope>NUCLEOTIDE SEQUENCE</scope>
    <source>
        <strain evidence="4">IMI 356814</strain>
    </source>
</reference>
<evidence type="ECO:0008006" key="6">
    <source>
        <dbReference type="Google" id="ProtNLM"/>
    </source>
</evidence>
<name>A0A9W8YG03_9PLEO</name>
<evidence type="ECO:0000313" key="4">
    <source>
        <dbReference type="EMBL" id="KAJ4376367.1"/>
    </source>
</evidence>
<evidence type="ECO:0000256" key="3">
    <source>
        <dbReference type="PROSITE-ProRule" id="PRU00023"/>
    </source>
</evidence>
<dbReference type="PANTHER" id="PTHR24198:SF165">
    <property type="entry name" value="ANKYRIN REPEAT-CONTAINING PROTEIN-RELATED"/>
    <property type="match status" value="1"/>
</dbReference>
<keyword evidence="5" id="KW-1185">Reference proteome</keyword>
<keyword evidence="2 3" id="KW-0040">ANK repeat</keyword>
<gene>
    <name evidence="4" type="ORF">N0V83_001650</name>
</gene>
<dbReference type="Proteomes" id="UP001140560">
    <property type="component" value="Unassembled WGS sequence"/>
</dbReference>
<dbReference type="PRINTS" id="PR01415">
    <property type="entry name" value="ANKYRIN"/>
</dbReference>
<dbReference type="SUPFAM" id="SSF140860">
    <property type="entry name" value="Pseudo ankyrin repeat-like"/>
    <property type="match status" value="1"/>
</dbReference>
<dbReference type="EMBL" id="JAPEUY010000002">
    <property type="protein sequence ID" value="KAJ4376367.1"/>
    <property type="molecule type" value="Genomic_DNA"/>
</dbReference>
<feature type="repeat" description="ANK" evidence="3">
    <location>
        <begin position="791"/>
        <end position="823"/>
    </location>
</feature>
<proteinExistence type="predicted"/>
<dbReference type="Pfam" id="PF12796">
    <property type="entry name" value="Ank_2"/>
    <property type="match status" value="2"/>
</dbReference>
<dbReference type="Gene3D" id="1.25.40.20">
    <property type="entry name" value="Ankyrin repeat-containing domain"/>
    <property type="match status" value="3"/>
</dbReference>
<sequence>MYFNQKPYLPRAQSELLDTHLDFSYDLIEINTYLNTLKLIVAAISNNFDLESALMVMLEVEKSKQAVVTLRRLLRQDLVAVQAFAEKLLIPAVQRRNVQFVRILVETGVDINTPAISRTTGWPVNALECAVELGDGQIVEMLLAHGANWSVVSGNIAYSTAHNMQYEDHLWHNLRLAVLQDYVEILDMIFDYKPESLALARKFPWILLEAAATCEGTRMFNHLIRRGLDMKATNDAGLGSALAAAAAASNDRLVRHLVMTGADVSSKAFGVGKHIAFDSFGLEHRPSQLYDMFGMTALQLAVANSNEDLIRFLLAHNGDPNQCCSVYPIQIAAWNGEQTVIGLLLENQATIDATPQTADDDLGSVLLSTVLKKKDATSPTIVLKQEDIINPAICLAFKNGHLGAVEALYKAGARFPPPDSHQSCYASVPIEAIISHELIRLPDSLYDPLAIAIEADRRSEDHGFLVSMASSEYISFSWTAGHISRCIANHGWSFTQELMQRDLLDVDVAIHPMVLYAAIWKREEPEASRLITRLRAIRGDESLHHYYGPQALRLAGFRSQMVLIDQLLEAGVSPFEDDAGKGKCLWRRHNESHILDSVIWHGTAFQMACLGTSAVLVDKFLAWSRVTPNSEQRASQEYELSAAYVYATCVGDTMLKHRILRTGFDVKDLDQNLGFGYLEKHLRSALLTALERSQYDTVDRLIMLGADPNRPDSDERNELTQTETCLQLASRNDNAFLVKRLLEKGANVNAKPAGINGATAIQFAAINGNFEIVNMLLQAGADVNAGPGDEDGRTAIEGAAEWGRLDMTHYLLELGADICGRANKNYRRTVCRAWGSGHRTLVRMLQDWKAAKYGVDDCDDVQSIVETITEDELDYASVAAKQRALKYWKTGP</sequence>
<dbReference type="SMART" id="SM00248">
    <property type="entry name" value="ANK"/>
    <property type="match status" value="12"/>
</dbReference>